<evidence type="ECO:0000256" key="6">
    <source>
        <dbReference type="SAM" id="MobiDB-lite"/>
    </source>
</evidence>
<dbReference type="InterPro" id="IPR014008">
    <property type="entry name" value="Cbl_synth_MTase_CbiT"/>
</dbReference>
<dbReference type="PANTHER" id="PTHR43182">
    <property type="entry name" value="COBALT-PRECORRIN-6B C(15)-METHYLTRANSFERASE (DECARBOXYLATING)"/>
    <property type="match status" value="1"/>
</dbReference>
<evidence type="ECO:0000313" key="9">
    <source>
        <dbReference type="Proteomes" id="UP001055057"/>
    </source>
</evidence>
<evidence type="ECO:0000259" key="7">
    <source>
        <dbReference type="Pfam" id="PF00590"/>
    </source>
</evidence>
<keyword evidence="2" id="KW-0169">Cobalamin biosynthesis</keyword>
<dbReference type="InterPro" id="IPR029063">
    <property type="entry name" value="SAM-dependent_MTases_sf"/>
</dbReference>
<dbReference type="EMBL" id="BPRB01000255">
    <property type="protein sequence ID" value="GJE61910.1"/>
    <property type="molecule type" value="Genomic_DNA"/>
</dbReference>
<keyword evidence="5" id="KW-0949">S-adenosyl-L-methionine</keyword>
<feature type="region of interest" description="Disordered" evidence="6">
    <location>
        <begin position="1"/>
        <end position="29"/>
    </location>
</feature>
<keyword evidence="3" id="KW-0489">Methyltransferase</keyword>
<dbReference type="Proteomes" id="UP001055057">
    <property type="component" value="Unassembled WGS sequence"/>
</dbReference>
<evidence type="ECO:0000256" key="4">
    <source>
        <dbReference type="ARBA" id="ARBA00022679"/>
    </source>
</evidence>
<keyword evidence="9" id="KW-1185">Reference proteome</keyword>
<organism evidence="8 9">
    <name type="scientific">Methylobacterium trifolii</name>
    <dbReference type="NCBI Taxonomy" id="1003092"/>
    <lineage>
        <taxon>Bacteria</taxon>
        <taxon>Pseudomonadati</taxon>
        <taxon>Pseudomonadota</taxon>
        <taxon>Alphaproteobacteria</taxon>
        <taxon>Hyphomicrobiales</taxon>
        <taxon>Methylobacteriaceae</taxon>
        <taxon>Methylobacterium</taxon>
    </lineage>
</organism>
<name>A0ABQ4U7U7_9HYPH</name>
<dbReference type="SUPFAM" id="SSF53335">
    <property type="entry name" value="S-adenosyl-L-methionine-dependent methyltransferases"/>
    <property type="match status" value="1"/>
</dbReference>
<sequence length="426" mass="44690">MSDSDLSSGMSDSDLSRTMSDRPEPDTPWLSIVGIGEDGRAGLSEAARAALDGAAVVYGGRRHLALAAPLSAETRPWPSPIHAAYPDILARRGQQTCLLATGDPFHYGIGAEIAAHVRADEIRAFPQPSAFSLACARLGWPLADCACLTLHGRALSRIVPHVQPGARLLVLSWDGATPAAVAALLRERGFGRSRLTVCEAMAGPRQRLRTVSAEDFDLTEIDPLNTIAIAVEGGPEARTVALSTGLDDAWFENDGQLTKAEIRAVTLSALRPRRGQLLWDVGAGAGSVGIEWMLRHPAMRAVAIEANLARAARIARNAQTLGVPDLAIVEGTAPDALVALPQPDAVFVGGGVSEPGVLTAALAALRPGGRCVANAVTLQGEAALLAVFAERGGSLRRLSIARADTVGGLHGWRSAMPVTQWAWTKP</sequence>
<dbReference type="InterPro" id="IPR014776">
    <property type="entry name" value="4pyrrole_Mease_sub2"/>
</dbReference>
<feature type="compositionally biased region" description="Low complexity" evidence="6">
    <location>
        <begin position="1"/>
        <end position="13"/>
    </location>
</feature>
<evidence type="ECO:0000256" key="2">
    <source>
        <dbReference type="ARBA" id="ARBA00022573"/>
    </source>
</evidence>
<evidence type="ECO:0000256" key="3">
    <source>
        <dbReference type="ARBA" id="ARBA00022603"/>
    </source>
</evidence>
<evidence type="ECO:0000256" key="5">
    <source>
        <dbReference type="ARBA" id="ARBA00022691"/>
    </source>
</evidence>
<accession>A0ABQ4U7U7</accession>
<protein>
    <submittedName>
        <fullName evidence="8">Precorrin-6Y C(5,15)-methyltransferase [decarboxylating]</fullName>
    </submittedName>
</protein>
<dbReference type="InterPro" id="IPR035996">
    <property type="entry name" value="4pyrrol_Methylase_sf"/>
</dbReference>
<reference evidence="8" key="2">
    <citation type="submission" date="2021-08" db="EMBL/GenBank/DDBJ databases">
        <authorList>
            <person name="Tani A."/>
            <person name="Ola A."/>
            <person name="Ogura Y."/>
            <person name="Katsura K."/>
            <person name="Hayashi T."/>
        </authorList>
    </citation>
    <scope>NUCLEOTIDE SEQUENCE</scope>
    <source>
        <strain evidence="8">DSM 23632</strain>
    </source>
</reference>
<gene>
    <name evidence="8" type="primary">cobL</name>
    <name evidence="8" type="ORF">MPOCJGCO_4037</name>
</gene>
<evidence type="ECO:0000256" key="1">
    <source>
        <dbReference type="ARBA" id="ARBA00004953"/>
    </source>
</evidence>
<dbReference type="SUPFAM" id="SSF53790">
    <property type="entry name" value="Tetrapyrrole methylase"/>
    <property type="match status" value="1"/>
</dbReference>
<dbReference type="PANTHER" id="PTHR43182:SF1">
    <property type="entry name" value="COBALT-PRECORRIN-7 C(5)-METHYLTRANSFERASE"/>
    <property type="match status" value="1"/>
</dbReference>
<dbReference type="InterPro" id="IPR012818">
    <property type="entry name" value="CbiE"/>
</dbReference>
<dbReference type="Gene3D" id="3.40.50.150">
    <property type="entry name" value="Vaccinia Virus protein VP39"/>
    <property type="match status" value="1"/>
</dbReference>
<feature type="domain" description="Tetrapyrrole methylase" evidence="7">
    <location>
        <begin position="30"/>
        <end position="215"/>
    </location>
</feature>
<dbReference type="PIRSF" id="PIRSF036428">
    <property type="entry name" value="CobL"/>
    <property type="match status" value="1"/>
</dbReference>
<dbReference type="Pfam" id="PF00590">
    <property type="entry name" value="TP_methylase"/>
    <property type="match status" value="1"/>
</dbReference>
<comment type="pathway">
    <text evidence="1">Cofactor biosynthesis; adenosylcobalamin biosynthesis.</text>
</comment>
<dbReference type="InterPro" id="IPR000878">
    <property type="entry name" value="4pyrrol_Mease"/>
</dbReference>
<dbReference type="NCBIfam" id="TIGR02467">
    <property type="entry name" value="CbiE"/>
    <property type="match status" value="1"/>
</dbReference>
<proteinExistence type="predicted"/>
<dbReference type="CDD" id="cd11644">
    <property type="entry name" value="Precorrin-6Y-MT"/>
    <property type="match status" value="1"/>
</dbReference>
<dbReference type="InterPro" id="IPR006365">
    <property type="entry name" value="Cbl_synth_CobL"/>
</dbReference>
<dbReference type="Gene3D" id="3.30.950.10">
    <property type="entry name" value="Methyltransferase, Cobalt-precorrin-4 Transmethylase, Domain 2"/>
    <property type="match status" value="1"/>
</dbReference>
<comment type="caution">
    <text evidence="8">The sequence shown here is derived from an EMBL/GenBank/DDBJ whole genome shotgun (WGS) entry which is preliminary data.</text>
</comment>
<evidence type="ECO:0000313" key="8">
    <source>
        <dbReference type="EMBL" id="GJE61910.1"/>
    </source>
</evidence>
<dbReference type="NCBIfam" id="TIGR02469">
    <property type="entry name" value="CbiT"/>
    <property type="match status" value="1"/>
</dbReference>
<reference evidence="8" key="1">
    <citation type="journal article" date="2021" name="Front. Microbiol.">
        <title>Comprehensive Comparative Genomics and Phenotyping of Methylobacterium Species.</title>
        <authorList>
            <person name="Alessa O."/>
            <person name="Ogura Y."/>
            <person name="Fujitani Y."/>
            <person name="Takami H."/>
            <person name="Hayashi T."/>
            <person name="Sahin N."/>
            <person name="Tani A."/>
        </authorList>
    </citation>
    <scope>NUCLEOTIDE SEQUENCE</scope>
    <source>
        <strain evidence="8">DSM 23632</strain>
    </source>
</reference>
<dbReference type="Gene3D" id="3.40.1010.10">
    <property type="entry name" value="Cobalt-precorrin-4 Transmethylase, Domain 1"/>
    <property type="match status" value="1"/>
</dbReference>
<dbReference type="InterPro" id="IPR014777">
    <property type="entry name" value="4pyrrole_Mease_sub1"/>
</dbReference>
<dbReference type="InterPro" id="IPR050714">
    <property type="entry name" value="Cobalamin_biosynth_MTase"/>
</dbReference>
<keyword evidence="4" id="KW-0808">Transferase</keyword>